<protein>
    <submittedName>
        <fullName evidence="2">Uncharacterized protein</fullName>
    </submittedName>
</protein>
<gene>
    <name evidence="2" type="ORF">ElyMa_002951500</name>
</gene>
<keyword evidence="3" id="KW-1185">Reference proteome</keyword>
<dbReference type="AlphaFoldDB" id="A0AAV4IA79"/>
<dbReference type="Proteomes" id="UP000762676">
    <property type="component" value="Unassembled WGS sequence"/>
</dbReference>
<evidence type="ECO:0000256" key="1">
    <source>
        <dbReference type="SAM" id="MobiDB-lite"/>
    </source>
</evidence>
<sequence>MSIIAHEEGSRERQDMSNLGGSSSSSSGAVPGAGIDGHGFPNLSLTRGPHDLASCMLLQALVYKATGNHDAGSPAMDLSGTGKQKTDLEEVGGEGPKRKKYLL</sequence>
<feature type="region of interest" description="Disordered" evidence="1">
    <location>
        <begin position="69"/>
        <end position="103"/>
    </location>
</feature>
<feature type="region of interest" description="Disordered" evidence="1">
    <location>
        <begin position="1"/>
        <end position="46"/>
    </location>
</feature>
<name>A0AAV4IA79_9GAST</name>
<dbReference type="EMBL" id="BMAT01006087">
    <property type="protein sequence ID" value="GFS05937.1"/>
    <property type="molecule type" value="Genomic_DNA"/>
</dbReference>
<evidence type="ECO:0000313" key="2">
    <source>
        <dbReference type="EMBL" id="GFS05937.1"/>
    </source>
</evidence>
<organism evidence="2 3">
    <name type="scientific">Elysia marginata</name>
    <dbReference type="NCBI Taxonomy" id="1093978"/>
    <lineage>
        <taxon>Eukaryota</taxon>
        <taxon>Metazoa</taxon>
        <taxon>Spiralia</taxon>
        <taxon>Lophotrochozoa</taxon>
        <taxon>Mollusca</taxon>
        <taxon>Gastropoda</taxon>
        <taxon>Heterobranchia</taxon>
        <taxon>Euthyneura</taxon>
        <taxon>Panpulmonata</taxon>
        <taxon>Sacoglossa</taxon>
        <taxon>Placobranchoidea</taxon>
        <taxon>Plakobranchidae</taxon>
        <taxon>Elysia</taxon>
    </lineage>
</organism>
<comment type="caution">
    <text evidence="2">The sequence shown here is derived from an EMBL/GenBank/DDBJ whole genome shotgun (WGS) entry which is preliminary data.</text>
</comment>
<proteinExistence type="predicted"/>
<feature type="compositionally biased region" description="Basic and acidic residues" evidence="1">
    <location>
        <begin position="1"/>
        <end position="15"/>
    </location>
</feature>
<accession>A0AAV4IA79</accession>
<evidence type="ECO:0000313" key="3">
    <source>
        <dbReference type="Proteomes" id="UP000762676"/>
    </source>
</evidence>
<reference evidence="2 3" key="1">
    <citation type="journal article" date="2021" name="Elife">
        <title>Chloroplast acquisition without the gene transfer in kleptoplastic sea slugs, Plakobranchus ocellatus.</title>
        <authorList>
            <person name="Maeda T."/>
            <person name="Takahashi S."/>
            <person name="Yoshida T."/>
            <person name="Shimamura S."/>
            <person name="Takaki Y."/>
            <person name="Nagai Y."/>
            <person name="Toyoda A."/>
            <person name="Suzuki Y."/>
            <person name="Arimoto A."/>
            <person name="Ishii H."/>
            <person name="Satoh N."/>
            <person name="Nishiyama T."/>
            <person name="Hasebe M."/>
            <person name="Maruyama T."/>
            <person name="Minagawa J."/>
            <person name="Obokata J."/>
            <person name="Shigenobu S."/>
        </authorList>
    </citation>
    <scope>NUCLEOTIDE SEQUENCE [LARGE SCALE GENOMIC DNA]</scope>
</reference>